<dbReference type="InterPro" id="IPR037401">
    <property type="entry name" value="SnoaL-like"/>
</dbReference>
<evidence type="ECO:0000313" key="2">
    <source>
        <dbReference type="EMBL" id="TIH37454.1"/>
    </source>
</evidence>
<dbReference type="InterPro" id="IPR032710">
    <property type="entry name" value="NTF2-like_dom_sf"/>
</dbReference>
<name>A0A4V6U5F0_9MICO</name>
<protein>
    <submittedName>
        <fullName evidence="2">DUF4440 domain-containing protein</fullName>
    </submittedName>
</protein>
<organism evidence="2 3">
    <name type="scientific">Subtercola vilae</name>
    <dbReference type="NCBI Taxonomy" id="2056433"/>
    <lineage>
        <taxon>Bacteria</taxon>
        <taxon>Bacillati</taxon>
        <taxon>Actinomycetota</taxon>
        <taxon>Actinomycetes</taxon>
        <taxon>Micrococcales</taxon>
        <taxon>Microbacteriaceae</taxon>
        <taxon>Subtercola</taxon>
    </lineage>
</organism>
<dbReference type="Pfam" id="PF13474">
    <property type="entry name" value="SnoaL_3"/>
    <property type="match status" value="1"/>
</dbReference>
<keyword evidence="3" id="KW-1185">Reference proteome</keyword>
<dbReference type="Proteomes" id="UP000306192">
    <property type="component" value="Unassembled WGS sequence"/>
</dbReference>
<dbReference type="OrthoDB" id="8420006at2"/>
<dbReference type="Gene3D" id="3.10.450.50">
    <property type="match status" value="1"/>
</dbReference>
<dbReference type="EMBL" id="QYRT01000012">
    <property type="protein sequence ID" value="TIH37454.1"/>
    <property type="molecule type" value="Genomic_DNA"/>
</dbReference>
<sequence length="137" mass="15584">MGISEPADSAETEALAAADAIVAAFGNHRRDEYFRGFAPDATFVFHTHPARLECRAEYEQLWHEWEDLHGFRVHNCVSTNRRVQLVDTVAIFTHDVVTESTMDGQREIGRERETIVLQRHAGVWLAIHEHLSPASHL</sequence>
<evidence type="ECO:0000259" key="1">
    <source>
        <dbReference type="Pfam" id="PF13474"/>
    </source>
</evidence>
<reference evidence="2 3" key="1">
    <citation type="journal article" date="2019" name="Microorganisms">
        <title>Systematic Affiliation and Genome Analysis of Subtercola vilae DB165(T) with Particular Emphasis on Cold Adaptation of an Isolate from a High-Altitude Cold Volcano Lake.</title>
        <authorList>
            <person name="Villalobos A.S."/>
            <person name="Wiese J."/>
            <person name="Imhoff J.F."/>
            <person name="Dorador C."/>
            <person name="Keller A."/>
            <person name="Hentschel U."/>
        </authorList>
    </citation>
    <scope>NUCLEOTIDE SEQUENCE [LARGE SCALE GENOMIC DNA]</scope>
    <source>
        <strain evidence="2 3">DB165</strain>
    </source>
</reference>
<comment type="caution">
    <text evidence="2">The sequence shown here is derived from an EMBL/GenBank/DDBJ whole genome shotgun (WGS) entry which is preliminary data.</text>
</comment>
<feature type="domain" description="SnoaL-like" evidence="1">
    <location>
        <begin position="16"/>
        <end position="134"/>
    </location>
</feature>
<gene>
    <name evidence="2" type="ORF">D4765_08390</name>
</gene>
<dbReference type="AlphaFoldDB" id="A0A4V6U5F0"/>
<proteinExistence type="predicted"/>
<dbReference type="SUPFAM" id="SSF54427">
    <property type="entry name" value="NTF2-like"/>
    <property type="match status" value="1"/>
</dbReference>
<evidence type="ECO:0000313" key="3">
    <source>
        <dbReference type="Proteomes" id="UP000306192"/>
    </source>
</evidence>
<accession>A0A4V6U5F0</accession>